<evidence type="ECO:0000256" key="1">
    <source>
        <dbReference type="SAM" id="SignalP"/>
    </source>
</evidence>
<reference evidence="4" key="2">
    <citation type="submission" date="2025-04" db="UniProtKB">
        <authorList>
            <consortium name="RefSeq"/>
        </authorList>
    </citation>
    <scope>IDENTIFICATION</scope>
    <source>
        <tissue evidence="4">Whole larval tissue</tissue>
    </source>
</reference>
<protein>
    <submittedName>
        <fullName evidence="2">SFRICE_012826</fullName>
    </submittedName>
    <submittedName>
        <fullName evidence="4">Uncharacterized protein LOC118267647</fullName>
    </submittedName>
</protein>
<dbReference type="RefSeq" id="XP_035437648.1">
    <property type="nucleotide sequence ID" value="XM_035581755.2"/>
</dbReference>
<keyword evidence="3" id="KW-1185">Reference proteome</keyword>
<reference evidence="2" key="1">
    <citation type="submission" date="2016-07" db="EMBL/GenBank/DDBJ databases">
        <authorList>
            <person name="Bretaudeau A."/>
        </authorList>
    </citation>
    <scope>NUCLEOTIDE SEQUENCE</scope>
    <source>
        <strain evidence="2">Rice</strain>
        <tissue evidence="2">Whole body</tissue>
    </source>
</reference>
<keyword evidence="1" id="KW-0732">Signal</keyword>
<dbReference type="GeneID" id="118267647"/>
<proteinExistence type="predicted"/>
<dbReference type="OrthoDB" id="7416548at2759"/>
<evidence type="ECO:0000313" key="4">
    <source>
        <dbReference type="RefSeq" id="XP_035437648.1"/>
    </source>
</evidence>
<feature type="chain" id="PRO_5044573828" evidence="1">
    <location>
        <begin position="19"/>
        <end position="183"/>
    </location>
</feature>
<dbReference type="EMBL" id="ODYU01007788">
    <property type="protein sequence ID" value="SOQ50850.1"/>
    <property type="molecule type" value="Genomic_DNA"/>
</dbReference>
<gene>
    <name evidence="4" type="primary">LOC118267647</name>
    <name evidence="2" type="ORF">SFRICE_012826</name>
</gene>
<evidence type="ECO:0000313" key="2">
    <source>
        <dbReference type="EMBL" id="SOQ50850.1"/>
    </source>
</evidence>
<name>A0A2H1WCQ6_SPOFR</name>
<sequence length="183" mass="20318">MDARTQLVMLCACTMALGEPFGQALPRRSRYGTYADEYSRDFEPYYFAAVPLHAPVPVLRVLSPAPLQNRERVLTAPSRHQPMYARAPYHDASYEVEAYEPPQYDRYAAAANQLSQSPPLYVATASSGAADEPTVLYARPTAQGGYTYHAAPALPRPGPAKRAPAADSPYMIRVHKYRVVKDR</sequence>
<dbReference type="Proteomes" id="UP000829999">
    <property type="component" value="Chromosome 6"/>
</dbReference>
<accession>A0A2H1WCQ6</accession>
<dbReference type="AlphaFoldDB" id="A0A2H1WCQ6"/>
<feature type="signal peptide" evidence="1">
    <location>
        <begin position="1"/>
        <end position="18"/>
    </location>
</feature>
<evidence type="ECO:0000313" key="3">
    <source>
        <dbReference type="Proteomes" id="UP000829999"/>
    </source>
</evidence>
<organism evidence="2">
    <name type="scientific">Spodoptera frugiperda</name>
    <name type="common">Fall armyworm</name>
    <dbReference type="NCBI Taxonomy" id="7108"/>
    <lineage>
        <taxon>Eukaryota</taxon>
        <taxon>Metazoa</taxon>
        <taxon>Ecdysozoa</taxon>
        <taxon>Arthropoda</taxon>
        <taxon>Hexapoda</taxon>
        <taxon>Insecta</taxon>
        <taxon>Pterygota</taxon>
        <taxon>Neoptera</taxon>
        <taxon>Endopterygota</taxon>
        <taxon>Lepidoptera</taxon>
        <taxon>Glossata</taxon>
        <taxon>Ditrysia</taxon>
        <taxon>Noctuoidea</taxon>
        <taxon>Noctuidae</taxon>
        <taxon>Amphipyrinae</taxon>
        <taxon>Spodoptera</taxon>
    </lineage>
</organism>